<evidence type="ECO:0000256" key="2">
    <source>
        <dbReference type="ARBA" id="ARBA00002631"/>
    </source>
</evidence>
<comment type="subcellular location">
    <subcellularLocation>
        <location evidence="9">Cytoplasm</location>
    </subcellularLocation>
</comment>
<keyword evidence="6 9" id="KW-0227">DNA damage</keyword>
<dbReference type="GO" id="GO:0005737">
    <property type="term" value="C:cytoplasm"/>
    <property type="evidence" value="ECO:0007669"/>
    <property type="project" value="UniProtKB-SubCell"/>
</dbReference>
<comment type="function">
    <text evidence="2 9 11">Excises uracil residues from the DNA which can arise as a result of misincorporation of dUMP residues by DNA polymerase or due to deamination of cytosine.</text>
</comment>
<dbReference type="EMBL" id="JABBPK010000001">
    <property type="protein sequence ID" value="NMO79765.1"/>
    <property type="molecule type" value="Genomic_DNA"/>
</dbReference>
<keyword evidence="7 9" id="KW-0378">Hydrolase</keyword>
<evidence type="ECO:0000256" key="4">
    <source>
        <dbReference type="ARBA" id="ARBA00012030"/>
    </source>
</evidence>
<dbReference type="PANTHER" id="PTHR11264">
    <property type="entry name" value="URACIL-DNA GLYCOSYLASE"/>
    <property type="match status" value="1"/>
</dbReference>
<dbReference type="Proteomes" id="UP000588491">
    <property type="component" value="Unassembled WGS sequence"/>
</dbReference>
<evidence type="ECO:0000313" key="14">
    <source>
        <dbReference type="Proteomes" id="UP000588491"/>
    </source>
</evidence>
<evidence type="ECO:0000256" key="11">
    <source>
        <dbReference type="RuleBase" id="RU003780"/>
    </source>
</evidence>
<dbReference type="SUPFAM" id="SSF52141">
    <property type="entry name" value="Uracil-DNA glycosylase-like"/>
    <property type="match status" value="1"/>
</dbReference>
<keyword evidence="13" id="KW-0326">Glycosidase</keyword>
<evidence type="ECO:0000256" key="9">
    <source>
        <dbReference type="HAMAP-Rule" id="MF_00148"/>
    </source>
</evidence>
<dbReference type="Pfam" id="PF03167">
    <property type="entry name" value="UDG"/>
    <property type="match status" value="1"/>
</dbReference>
<gene>
    <name evidence="9" type="primary">ung</name>
    <name evidence="13" type="ORF">HHU08_22820</name>
</gene>
<dbReference type="PANTHER" id="PTHR11264:SF0">
    <property type="entry name" value="URACIL-DNA GLYCOSYLASE"/>
    <property type="match status" value="1"/>
</dbReference>
<dbReference type="InterPro" id="IPR005122">
    <property type="entry name" value="Uracil-DNA_glycosylase-like"/>
</dbReference>
<dbReference type="NCBIfam" id="NF003589">
    <property type="entry name" value="PRK05254.1-2"/>
    <property type="match status" value="1"/>
</dbReference>
<dbReference type="HAMAP" id="MF_00148">
    <property type="entry name" value="UDG"/>
    <property type="match status" value="1"/>
</dbReference>
<dbReference type="PROSITE" id="PS00130">
    <property type="entry name" value="U_DNA_GLYCOSYLASE"/>
    <property type="match status" value="1"/>
</dbReference>
<evidence type="ECO:0000313" key="13">
    <source>
        <dbReference type="EMBL" id="NMO79765.1"/>
    </source>
</evidence>
<accession>A0A7Y0KCJ4</accession>
<evidence type="ECO:0000256" key="1">
    <source>
        <dbReference type="ARBA" id="ARBA00001400"/>
    </source>
</evidence>
<dbReference type="SMART" id="SM00987">
    <property type="entry name" value="UreE_C"/>
    <property type="match status" value="1"/>
</dbReference>
<dbReference type="RefSeq" id="WP_169189402.1">
    <property type="nucleotide sequence ID" value="NZ_JABBPK010000001.1"/>
</dbReference>
<reference evidence="13 14" key="1">
    <citation type="submission" date="2020-04" db="EMBL/GenBank/DDBJ databases">
        <title>Bacillus sp. UniB3 isolated from commercial digestive syrup.</title>
        <authorList>
            <person name="Thorat V."/>
            <person name="Kirdat K."/>
            <person name="Tiwarekar B."/>
            <person name="Yadav A."/>
        </authorList>
    </citation>
    <scope>NUCLEOTIDE SEQUENCE [LARGE SCALE GENOMIC DNA]</scope>
    <source>
        <strain evidence="13 14">UniB3</strain>
    </source>
</reference>
<dbReference type="InterPro" id="IPR036895">
    <property type="entry name" value="Uracil-DNA_glycosylase-like_sf"/>
</dbReference>
<keyword evidence="14" id="KW-1185">Reference proteome</keyword>
<keyword evidence="9" id="KW-0963">Cytoplasm</keyword>
<proteinExistence type="inferred from homology"/>
<dbReference type="NCBIfam" id="NF003592">
    <property type="entry name" value="PRK05254.1-5"/>
    <property type="match status" value="1"/>
</dbReference>
<dbReference type="GO" id="GO:0097510">
    <property type="term" value="P:base-excision repair, AP site formation via deaminated base removal"/>
    <property type="evidence" value="ECO:0007669"/>
    <property type="project" value="TreeGrafter"/>
</dbReference>
<keyword evidence="8 9" id="KW-0234">DNA repair</keyword>
<organism evidence="13 14">
    <name type="scientific">Niallia alba</name>
    <dbReference type="NCBI Taxonomy" id="2729105"/>
    <lineage>
        <taxon>Bacteria</taxon>
        <taxon>Bacillati</taxon>
        <taxon>Bacillota</taxon>
        <taxon>Bacilli</taxon>
        <taxon>Bacillales</taxon>
        <taxon>Bacillaceae</taxon>
        <taxon>Niallia</taxon>
    </lineage>
</organism>
<dbReference type="SMART" id="SM00986">
    <property type="entry name" value="UDG"/>
    <property type="match status" value="1"/>
</dbReference>
<comment type="caution">
    <text evidence="13">The sequence shown here is derived from an EMBL/GenBank/DDBJ whole genome shotgun (WGS) entry which is preliminary data.</text>
</comment>
<evidence type="ECO:0000256" key="5">
    <source>
        <dbReference type="ARBA" id="ARBA00018429"/>
    </source>
</evidence>
<dbReference type="InterPro" id="IPR002043">
    <property type="entry name" value="UDG_fam1"/>
</dbReference>
<feature type="domain" description="Uracil-DNA glycosylase-like" evidence="12">
    <location>
        <begin position="46"/>
        <end position="206"/>
    </location>
</feature>
<evidence type="ECO:0000256" key="10">
    <source>
        <dbReference type="PROSITE-ProRule" id="PRU10072"/>
    </source>
</evidence>
<name>A0A7Y0KCJ4_9BACI</name>
<evidence type="ECO:0000256" key="8">
    <source>
        <dbReference type="ARBA" id="ARBA00023204"/>
    </source>
</evidence>
<protein>
    <recommendedName>
        <fullName evidence="5 9">Uracil-DNA glycosylase</fullName>
        <shortName evidence="9">UDG</shortName>
        <ecNumber evidence="4 9">3.2.2.27</ecNumber>
    </recommendedName>
</protein>
<comment type="similarity">
    <text evidence="3 9 11">Belongs to the uracil-DNA glycosylase (UDG) superfamily. UNG family.</text>
</comment>
<evidence type="ECO:0000256" key="3">
    <source>
        <dbReference type="ARBA" id="ARBA00008184"/>
    </source>
</evidence>
<dbReference type="FunFam" id="3.40.470.10:FF:000001">
    <property type="entry name" value="Uracil-DNA glycosylase"/>
    <property type="match status" value="1"/>
</dbReference>
<dbReference type="AlphaFoldDB" id="A0A7Y0KCJ4"/>
<dbReference type="GO" id="GO:0004844">
    <property type="term" value="F:uracil DNA N-glycosylase activity"/>
    <property type="evidence" value="ECO:0007669"/>
    <property type="project" value="UniProtKB-UniRule"/>
</dbReference>
<comment type="catalytic activity">
    <reaction evidence="1 9 11">
        <text>Hydrolyzes single-stranded DNA or mismatched double-stranded DNA and polynucleotides, releasing free uracil.</text>
        <dbReference type="EC" id="3.2.2.27"/>
    </reaction>
</comment>
<evidence type="ECO:0000256" key="6">
    <source>
        <dbReference type="ARBA" id="ARBA00022763"/>
    </source>
</evidence>
<dbReference type="NCBIfam" id="TIGR00628">
    <property type="entry name" value="ung"/>
    <property type="match status" value="1"/>
</dbReference>
<evidence type="ECO:0000256" key="7">
    <source>
        <dbReference type="ARBA" id="ARBA00022801"/>
    </source>
</evidence>
<sequence length="225" mass="25803">MTASWQQLLEQERQKDYFIQLESFLEVEYRESTIYPKREDIFNSLTFTPYDKVKIVILGQDPYHGPNQAHGLSFSVKPQVKIPPSLKNIFKELHEDLGCPIPNHGYLKSWANQGILLLNTVLTVRAGQANSHRGKGWEVFTDQVIKMLNEREEPVIFVLWGNPAQKKLALIDQKKHGIVLSTHPSPLSAHRGFLGSRPFSTINRMLANGEQPPINWCIDDFLEKE</sequence>
<dbReference type="NCBIfam" id="NF003591">
    <property type="entry name" value="PRK05254.1-4"/>
    <property type="match status" value="1"/>
</dbReference>
<dbReference type="InterPro" id="IPR018085">
    <property type="entry name" value="Ura-DNA_Glyclase_AS"/>
</dbReference>
<dbReference type="CDD" id="cd10027">
    <property type="entry name" value="UDG-F1-like"/>
    <property type="match status" value="1"/>
</dbReference>
<dbReference type="NCBIfam" id="NF003588">
    <property type="entry name" value="PRK05254.1-1"/>
    <property type="match status" value="1"/>
</dbReference>
<dbReference type="Gene3D" id="3.40.470.10">
    <property type="entry name" value="Uracil-DNA glycosylase-like domain"/>
    <property type="match status" value="1"/>
</dbReference>
<evidence type="ECO:0000259" key="12">
    <source>
        <dbReference type="SMART" id="SM00986"/>
    </source>
</evidence>
<dbReference type="EC" id="3.2.2.27" evidence="4 9"/>
<feature type="active site" description="Proton acceptor" evidence="9 10">
    <location>
        <position position="61"/>
    </location>
</feature>